<evidence type="ECO:0000256" key="2">
    <source>
        <dbReference type="ARBA" id="ARBA00004699"/>
    </source>
</evidence>
<dbReference type="PANTHER" id="PTHR10466:SF0">
    <property type="entry name" value="PHOSPHOMANNOMUTASE"/>
    <property type="match status" value="1"/>
</dbReference>
<comment type="subcellular location">
    <subcellularLocation>
        <location evidence="1 12">Cytoplasm</location>
    </subcellularLocation>
</comment>
<evidence type="ECO:0000256" key="5">
    <source>
        <dbReference type="ARBA" id="ARBA00012730"/>
    </source>
</evidence>
<dbReference type="NCBIfam" id="TIGR01484">
    <property type="entry name" value="HAD-SF-IIB"/>
    <property type="match status" value="1"/>
</dbReference>
<protein>
    <recommendedName>
        <fullName evidence="5 12">Phosphomannomutase</fullName>
        <ecNumber evidence="5 12">5.4.2.8</ecNumber>
    </recommendedName>
</protein>
<dbReference type="OrthoDB" id="10264771at2759"/>
<dbReference type="EC" id="5.4.2.8" evidence="5 12"/>
<dbReference type="FunCoup" id="D8LZ10">
    <property type="interactions" value="255"/>
</dbReference>
<organism evidence="13">
    <name type="scientific">Blastocystis hominis</name>
    <dbReference type="NCBI Taxonomy" id="12968"/>
    <lineage>
        <taxon>Eukaryota</taxon>
        <taxon>Sar</taxon>
        <taxon>Stramenopiles</taxon>
        <taxon>Bigyra</taxon>
        <taxon>Opalozoa</taxon>
        <taxon>Opalinata</taxon>
        <taxon>Blastocystidae</taxon>
        <taxon>Blastocystis</taxon>
    </lineage>
</organism>
<evidence type="ECO:0000256" key="1">
    <source>
        <dbReference type="ARBA" id="ARBA00004496"/>
    </source>
</evidence>
<proteinExistence type="inferred from homology"/>
<dbReference type="InterPro" id="IPR006379">
    <property type="entry name" value="HAD-SF_hydro_IIB"/>
</dbReference>
<accession>D8LZ10</accession>
<keyword evidence="6 12" id="KW-0963">Cytoplasm</keyword>
<keyword evidence="9 12" id="KW-0413">Isomerase</keyword>
<dbReference type="EMBL" id="FN668640">
    <property type="protein sequence ID" value="CBK21049.2"/>
    <property type="molecule type" value="Genomic_DNA"/>
</dbReference>
<dbReference type="GO" id="GO:0046872">
    <property type="term" value="F:metal ion binding"/>
    <property type="evidence" value="ECO:0007669"/>
    <property type="project" value="UniProtKB-KW"/>
</dbReference>
<dbReference type="Proteomes" id="UP000008312">
    <property type="component" value="Unassembled WGS sequence"/>
</dbReference>
<feature type="binding site" evidence="10">
    <location>
        <position position="139"/>
    </location>
    <ligand>
        <name>alpha-D-mannose 1-phosphate</name>
        <dbReference type="ChEBI" id="CHEBI:58409"/>
    </ligand>
</feature>
<dbReference type="FunFam" id="3.30.1240.20:FF:000001">
    <property type="entry name" value="Phosphomannomutase"/>
    <property type="match status" value="1"/>
</dbReference>
<comment type="cofactor">
    <cofactor evidence="11">
        <name>Mg(2+)</name>
        <dbReference type="ChEBI" id="CHEBI:18420"/>
    </cofactor>
</comment>
<keyword evidence="7 11" id="KW-0479">Metal-binding</keyword>
<keyword evidence="14" id="KW-1185">Reference proteome</keyword>
<dbReference type="GO" id="GO:0006013">
    <property type="term" value="P:mannose metabolic process"/>
    <property type="evidence" value="ECO:0007669"/>
    <property type="project" value="TreeGrafter"/>
</dbReference>
<dbReference type="InterPro" id="IPR043169">
    <property type="entry name" value="PMM_cap"/>
</dbReference>
<comment type="catalytic activity">
    <reaction evidence="12">
        <text>alpha-D-mannose 1-phosphate = D-mannose 6-phosphate</text>
        <dbReference type="Rhea" id="RHEA:11140"/>
        <dbReference type="ChEBI" id="CHEBI:58409"/>
        <dbReference type="ChEBI" id="CHEBI:58735"/>
        <dbReference type="EC" id="5.4.2.8"/>
    </reaction>
</comment>
<feature type="binding site" evidence="10">
    <location>
        <position position="92"/>
    </location>
    <ligand>
        <name>alpha-D-mannose 1-phosphate</name>
        <dbReference type="ChEBI" id="CHEBI:58409"/>
    </ligand>
</feature>
<dbReference type="GeneID" id="24918538"/>
<name>D8LZ10_BLAHO</name>
<comment type="function">
    <text evidence="12">Involved in the synthesis of the GDP-mannose and dolichol-phosphate-mannose required for a number of critical mannosyl transfer reactions.</text>
</comment>
<dbReference type="PANTHER" id="PTHR10466">
    <property type="entry name" value="PHOSPHOMANNOMUTASE"/>
    <property type="match status" value="1"/>
</dbReference>
<feature type="binding site" evidence="10">
    <location>
        <position position="99"/>
    </location>
    <ligand>
        <name>alpha-D-mannose 1-phosphate</name>
        <dbReference type="ChEBI" id="CHEBI:58409"/>
    </ligand>
</feature>
<dbReference type="GO" id="GO:0004615">
    <property type="term" value="F:phosphomannomutase activity"/>
    <property type="evidence" value="ECO:0007669"/>
    <property type="project" value="UniProtKB-EC"/>
</dbReference>
<evidence type="ECO:0000256" key="10">
    <source>
        <dbReference type="PIRSR" id="PIRSR605002-2"/>
    </source>
</evidence>
<dbReference type="SUPFAM" id="SSF56784">
    <property type="entry name" value="HAD-like"/>
    <property type="match status" value="1"/>
</dbReference>
<feature type="binding site" evidence="10">
    <location>
        <position position="81"/>
    </location>
    <ligand>
        <name>alpha-D-mannose 1-phosphate</name>
        <dbReference type="ChEBI" id="CHEBI:58409"/>
    </ligand>
</feature>
<comment type="similarity">
    <text evidence="3 12">Belongs to the eukaryotic PMM family.</text>
</comment>
<feature type="binding site" evidence="11">
    <location>
        <position position="179"/>
    </location>
    <ligand>
        <name>Mg(2+)</name>
        <dbReference type="ChEBI" id="CHEBI:18420"/>
        <label>1</label>
    </ligand>
</feature>
<dbReference type="InParanoid" id="D8LZ10"/>
<comment type="pathway">
    <text evidence="2 12">Nucleotide-sugar biosynthesis; GDP-alpha-D-mannose biosynthesis; alpha-D-mannose 1-phosphate from D-fructose 6-phosphate: step 2/2.</text>
</comment>
<reference evidence="13" key="1">
    <citation type="submission" date="2010-02" db="EMBL/GenBank/DDBJ databases">
        <title>Sequencing and annotation of the Blastocystis hominis genome.</title>
        <authorList>
            <person name="Wincker P."/>
        </authorList>
    </citation>
    <scope>NUCLEOTIDE SEQUENCE</scope>
    <source>
        <strain evidence="13">Singapore isolate B</strain>
    </source>
</reference>
<dbReference type="OMA" id="FCLHYMA"/>
<evidence type="ECO:0000256" key="6">
    <source>
        <dbReference type="ARBA" id="ARBA00022490"/>
    </source>
</evidence>
<dbReference type="GO" id="GO:0006487">
    <property type="term" value="P:protein N-linked glycosylation"/>
    <property type="evidence" value="ECO:0007669"/>
    <property type="project" value="TreeGrafter"/>
</dbReference>
<evidence type="ECO:0000313" key="13">
    <source>
        <dbReference type="EMBL" id="CBK21049.2"/>
    </source>
</evidence>
<gene>
    <name evidence="13" type="ORF">GSBLH_T00001267001</name>
</gene>
<evidence type="ECO:0000256" key="4">
    <source>
        <dbReference type="ARBA" id="ARBA00011738"/>
    </source>
</evidence>
<dbReference type="Pfam" id="PF03332">
    <property type="entry name" value="PMM"/>
    <property type="match status" value="1"/>
</dbReference>
<keyword evidence="8 11" id="KW-0460">Magnesium</keyword>
<evidence type="ECO:0000256" key="9">
    <source>
        <dbReference type="ARBA" id="ARBA00023235"/>
    </source>
</evidence>
<feature type="binding site" evidence="10">
    <location>
        <position position="137"/>
    </location>
    <ligand>
        <name>alpha-D-mannose 1-phosphate</name>
        <dbReference type="ChEBI" id="CHEBI:58409"/>
    </ligand>
</feature>
<dbReference type="GO" id="GO:0005829">
    <property type="term" value="C:cytosol"/>
    <property type="evidence" value="ECO:0007669"/>
    <property type="project" value="TreeGrafter"/>
</dbReference>
<dbReference type="InterPro" id="IPR036412">
    <property type="entry name" value="HAD-like_sf"/>
</dbReference>
<feature type="binding site" evidence="11">
    <location>
        <position position="182"/>
    </location>
    <ligand>
        <name>Mg(2+)</name>
        <dbReference type="ChEBI" id="CHEBI:18420"/>
        <label>1</label>
    </ligand>
</feature>
<dbReference type="UniPathway" id="UPA00126">
    <property type="reaction ID" value="UER00424"/>
</dbReference>
<comment type="subunit">
    <text evidence="4 12">Homodimer.</text>
</comment>
<sequence length="203" mass="23525">MLQLTPEGDFDFSCFFLVAEEAEFLFSQNGGETYKHNVLSQKTLLTSLYSDKELNSFISYVLFYLSQLDIPVKRGTFVEFRSSLINICPVGRNASCEERLAFSEYDREHHVREKMINDLQQRFSQLHFTYLIGGLTSFDVVPEGMDKTFCLQYLTDYDTIYFFGDKTNKGGNDYEIYVDPRTIGYSVTCPKDTKAICEKLFLH</sequence>
<evidence type="ECO:0000256" key="11">
    <source>
        <dbReference type="PIRSR" id="PIRSR605002-3"/>
    </source>
</evidence>
<dbReference type="Gene3D" id="3.30.1240.20">
    <property type="match status" value="1"/>
</dbReference>
<feature type="binding site" evidence="11">
    <location>
        <position position="177"/>
    </location>
    <ligand>
        <name>Mg(2+)</name>
        <dbReference type="ChEBI" id="CHEBI:18420"/>
        <label>1</label>
    </ligand>
</feature>
<evidence type="ECO:0000256" key="8">
    <source>
        <dbReference type="ARBA" id="ARBA00022842"/>
    </source>
</evidence>
<evidence type="ECO:0000313" key="14">
    <source>
        <dbReference type="Proteomes" id="UP000008312"/>
    </source>
</evidence>
<evidence type="ECO:0000256" key="12">
    <source>
        <dbReference type="RuleBase" id="RU361118"/>
    </source>
</evidence>
<dbReference type="InterPro" id="IPR005002">
    <property type="entry name" value="PMM"/>
</dbReference>
<evidence type="ECO:0000256" key="3">
    <source>
        <dbReference type="ARBA" id="ARBA00009736"/>
    </source>
</evidence>
<dbReference type="RefSeq" id="XP_012895097.1">
    <property type="nucleotide sequence ID" value="XM_013039643.1"/>
</dbReference>
<dbReference type="AlphaFoldDB" id="D8LZ10"/>
<dbReference type="GO" id="GO:0009298">
    <property type="term" value="P:GDP-mannose biosynthetic process"/>
    <property type="evidence" value="ECO:0007669"/>
    <property type="project" value="UniProtKB-UniPathway"/>
</dbReference>
<evidence type="ECO:0000256" key="7">
    <source>
        <dbReference type="ARBA" id="ARBA00022723"/>
    </source>
</evidence>
<feature type="binding site" evidence="11">
    <location>
        <position position="165"/>
    </location>
    <ligand>
        <name>Mg(2+)</name>
        <dbReference type="ChEBI" id="CHEBI:18420"/>
        <label>1</label>
    </ligand>
</feature>